<evidence type="ECO:0000313" key="1">
    <source>
        <dbReference type="EMBL" id="PAR21866.1"/>
    </source>
</evidence>
<dbReference type="Proteomes" id="UP000216173">
    <property type="component" value="Unassembled WGS sequence"/>
</dbReference>
<dbReference type="EMBL" id="NMSH01000006">
    <property type="protein sequence ID" value="PAR21866.1"/>
    <property type="molecule type" value="Genomic_DNA"/>
</dbReference>
<proteinExistence type="predicted"/>
<sequence>MFSPYPFPLDAAGVLAAFIHPNHIVYLCSWGFMHLPPTCNDKWFGHIKRLGIRKRALAECPKMG</sequence>
<dbReference type="AlphaFoldDB" id="A0A271VV19"/>
<evidence type="ECO:0000313" key="2">
    <source>
        <dbReference type="Proteomes" id="UP000216173"/>
    </source>
</evidence>
<protein>
    <submittedName>
        <fullName evidence="1">Uncharacterized protein</fullName>
    </submittedName>
</protein>
<comment type="caution">
    <text evidence="1">The sequence shown here is derived from an EMBL/GenBank/DDBJ whole genome shotgun (WGS) entry which is preliminary data.</text>
</comment>
<gene>
    <name evidence="1" type="ORF">CGU03_05875</name>
</gene>
<organism evidence="1 2">
    <name type="scientific">Vibrio metoecus</name>
    <dbReference type="NCBI Taxonomy" id="1481663"/>
    <lineage>
        <taxon>Bacteria</taxon>
        <taxon>Pseudomonadati</taxon>
        <taxon>Pseudomonadota</taxon>
        <taxon>Gammaproteobacteria</taxon>
        <taxon>Vibrionales</taxon>
        <taxon>Vibrionaceae</taxon>
        <taxon>Vibrio</taxon>
    </lineage>
</organism>
<name>A0A271VV19_VIBMT</name>
<accession>A0A271VV19</accession>
<reference evidence="2" key="1">
    <citation type="submission" date="2017-07" db="EMBL/GenBank/DDBJ databases">
        <authorList>
            <person name="Boucher Y."/>
            <person name="Orata F.D."/>
        </authorList>
    </citation>
    <scope>NUCLEOTIDE SEQUENCE [LARGE SCALE GENOMIC DNA]</scope>
    <source>
        <strain evidence="2">OYP9E10</strain>
    </source>
</reference>